<feature type="transmembrane region" description="Helical" evidence="1">
    <location>
        <begin position="6"/>
        <end position="29"/>
    </location>
</feature>
<sequence length="39" mass="4742">MASYLWLLSFLCKFFYTLLTFPSFFFAISKLLNYLEFSK</sequence>
<comment type="caution">
    <text evidence="2">The sequence shown here is derived from an EMBL/GenBank/DDBJ whole genome shotgun (WGS) entry which is preliminary data.</text>
</comment>
<protein>
    <submittedName>
        <fullName evidence="2">Uncharacterized protein</fullName>
    </submittedName>
</protein>
<keyword evidence="1" id="KW-0812">Transmembrane</keyword>
<organism evidence="2 3">
    <name type="scientific">Bacteroides stercoris ATCC 43183</name>
    <dbReference type="NCBI Taxonomy" id="449673"/>
    <lineage>
        <taxon>Bacteria</taxon>
        <taxon>Pseudomonadati</taxon>
        <taxon>Bacteroidota</taxon>
        <taxon>Bacteroidia</taxon>
        <taxon>Bacteroidales</taxon>
        <taxon>Bacteroidaceae</taxon>
        <taxon>Bacteroides</taxon>
    </lineage>
</organism>
<evidence type="ECO:0000313" key="3">
    <source>
        <dbReference type="Proteomes" id="UP000004713"/>
    </source>
</evidence>
<accession>B0NMA7</accession>
<gene>
    <name evidence="2" type="ORF">BACSTE_00565</name>
</gene>
<evidence type="ECO:0000256" key="1">
    <source>
        <dbReference type="SAM" id="Phobius"/>
    </source>
</evidence>
<reference evidence="2 3" key="2">
    <citation type="submission" date="2007-11" db="EMBL/GenBank/DDBJ databases">
        <authorList>
            <person name="Fulton L."/>
            <person name="Clifton S."/>
            <person name="Fulton B."/>
            <person name="Xu J."/>
            <person name="Minx P."/>
            <person name="Pepin K.H."/>
            <person name="Johnson M."/>
            <person name="Thiruvilangam P."/>
            <person name="Bhonagiri V."/>
            <person name="Nash W.E."/>
            <person name="Mardis E.R."/>
            <person name="Wilson R.K."/>
        </authorList>
    </citation>
    <scope>NUCLEOTIDE SEQUENCE [LARGE SCALE GENOMIC DNA]</scope>
    <source>
        <strain evidence="2 3">ATCC 43183</strain>
    </source>
</reference>
<evidence type="ECO:0000313" key="2">
    <source>
        <dbReference type="EMBL" id="EDS16435.1"/>
    </source>
</evidence>
<keyword evidence="1" id="KW-0472">Membrane</keyword>
<proteinExistence type="predicted"/>
<keyword evidence="1" id="KW-1133">Transmembrane helix</keyword>
<dbReference type="Proteomes" id="UP000004713">
    <property type="component" value="Unassembled WGS sequence"/>
</dbReference>
<dbReference type="HOGENOM" id="CLU_3305050_0_0_10"/>
<reference evidence="2 3" key="1">
    <citation type="submission" date="2007-11" db="EMBL/GenBank/DDBJ databases">
        <title>Draft genome sequence of Bacteroides stercoris(ATCC 43183).</title>
        <authorList>
            <person name="Sudarsanam P."/>
            <person name="Ley R."/>
            <person name="Guruge J."/>
            <person name="Turnbaugh P.J."/>
            <person name="Mahowald M."/>
            <person name="Liep D."/>
            <person name="Gordon J."/>
        </authorList>
    </citation>
    <scope>NUCLEOTIDE SEQUENCE [LARGE SCALE GENOMIC DNA]</scope>
    <source>
        <strain evidence="2 3">ATCC 43183</strain>
    </source>
</reference>
<dbReference type="EMBL" id="ABFZ02000016">
    <property type="protein sequence ID" value="EDS16435.1"/>
    <property type="molecule type" value="Genomic_DNA"/>
</dbReference>
<name>B0NMA7_BACSE</name>
<dbReference type="AlphaFoldDB" id="B0NMA7"/>